<dbReference type="PANTHER" id="PTHR12459:SF6">
    <property type="entry name" value="GB|AAD46013.1"/>
    <property type="match status" value="1"/>
</dbReference>
<protein>
    <submittedName>
        <fullName evidence="2">N/A</fullName>
    </submittedName>
</protein>
<organism evidence="2">
    <name type="scientific">Ganoderma boninense</name>
    <dbReference type="NCBI Taxonomy" id="34458"/>
    <lineage>
        <taxon>Eukaryota</taxon>
        <taxon>Fungi</taxon>
        <taxon>Dikarya</taxon>
        <taxon>Basidiomycota</taxon>
        <taxon>Agaricomycotina</taxon>
        <taxon>Agaricomycetes</taxon>
        <taxon>Polyporales</taxon>
        <taxon>Polyporaceae</taxon>
        <taxon>Ganoderma</taxon>
    </lineage>
</organism>
<proteinExistence type="predicted"/>
<dbReference type="InterPro" id="IPR026749">
    <property type="entry name" value="Tmem135"/>
</dbReference>
<accession>A0A5K1K7I9</accession>
<feature type="transmembrane region" description="Helical" evidence="1">
    <location>
        <begin position="424"/>
        <end position="443"/>
    </location>
</feature>
<evidence type="ECO:0000313" key="2">
    <source>
        <dbReference type="EMBL" id="VWP01858.1"/>
    </source>
</evidence>
<keyword evidence="1" id="KW-0812">Transmembrane</keyword>
<name>A0A5K1K7I9_9APHY</name>
<keyword evidence="1" id="KW-1133">Transmembrane helix</keyword>
<evidence type="ECO:0000256" key="1">
    <source>
        <dbReference type="SAM" id="Phobius"/>
    </source>
</evidence>
<keyword evidence="1" id="KW-0472">Membrane</keyword>
<dbReference type="PANTHER" id="PTHR12459">
    <property type="entry name" value="TRANSMEMBRANE PROTEIN 135-RELATED"/>
    <property type="match status" value="1"/>
</dbReference>
<dbReference type="EMBL" id="LR729728">
    <property type="protein sequence ID" value="VWP01858.1"/>
    <property type="molecule type" value="Genomic_DNA"/>
</dbReference>
<dbReference type="AlphaFoldDB" id="A0A5K1K7I9"/>
<gene>
    <name evidence="2" type="primary">D0KML5</name>
</gene>
<sequence length="622" mass="70462">MASSIHTPDTPPKLGREPSYIHFTPRRAMASFENLVVLANYEEHLREARRVVWRDRGEKPVELQDLGECVEHACRGGIRASLSSSFSSVAVARGPIVVRDGHWDRVWGGRMYHDAVGLTQVSFILLLTRIRRIPKRFRLSLIRHALFGEDSVRFAATLGSFVALYKFILNALPLVLPQPEPKESTSQIERSLFQQSLKRNADDSANEDELEEVELGIPERTRLPRQARLSVNAQAHQIWIRKRTRWWYSAFAGSLAGALAILFEKRSRRVGIAQRCLFGRYLSSGLQGSFNAMSDKHGFKIPHGDVLVFTLCCGQIMYAFLMRPDTLPPSYNRWIQVASKVPEEAVRVNKTLVREGWFKPSDLERVLDYQCITTANHAILADRVAKARLPEGLRSYGNPVVPCSAVHPDIDSCFAVQVLHFWEVFRWMLPIYGALHFIPMMLFRRDKLMRKPAHMLLRAAWGTGRSSAFLGVFVVIYQAFFCAKHNLFENLVLAKAPGARSFLAVVARRLPPGWAEILVSKQSFFLGGLLSGLSLFVEEKRRREELAMYVLPKGLESAWVMARGKGWVFGLGQYGEALLTAMGMGMVMLTTRLSHLQSTYQNDPQHLSGLVRRILYQFVGPN</sequence>
<feature type="transmembrane region" description="Helical" evidence="1">
    <location>
        <begin position="455"/>
        <end position="480"/>
    </location>
</feature>
<reference evidence="2" key="1">
    <citation type="submission" date="2019-10" db="EMBL/GenBank/DDBJ databases">
        <authorList>
            <person name="Nor Muhammad N."/>
        </authorList>
    </citation>
    <scope>NUCLEOTIDE SEQUENCE</scope>
</reference>